<dbReference type="InterPro" id="IPR053959">
    <property type="entry name" value="YvlB/LiaX_N"/>
</dbReference>
<evidence type="ECO:0000259" key="1">
    <source>
        <dbReference type="Pfam" id="PF22746"/>
    </source>
</evidence>
<protein>
    <recommendedName>
        <fullName evidence="1">YvlB/LiaX N-terminal domain-containing protein</fullName>
    </recommendedName>
</protein>
<dbReference type="STRING" id="341036.SAMN05660649_02064"/>
<dbReference type="Pfam" id="PF22746">
    <property type="entry name" value="SHOCT-like_DUF2089-C"/>
    <property type="match status" value="1"/>
</dbReference>
<dbReference type="AlphaFoldDB" id="A0A1I2T5N8"/>
<organism evidence="2 3">
    <name type="scientific">Desulfotruncus arcticus DSM 17038</name>
    <dbReference type="NCBI Taxonomy" id="1121424"/>
    <lineage>
        <taxon>Bacteria</taxon>
        <taxon>Bacillati</taxon>
        <taxon>Bacillota</taxon>
        <taxon>Clostridia</taxon>
        <taxon>Eubacteriales</taxon>
        <taxon>Desulfallaceae</taxon>
        <taxon>Desulfotruncus</taxon>
    </lineage>
</organism>
<name>A0A1I2T5N8_9FIRM</name>
<feature type="domain" description="YvlB/LiaX N-terminal" evidence="1">
    <location>
        <begin position="3"/>
        <end position="32"/>
    </location>
</feature>
<sequence length="138" mass="15452">MNNETIKVLEMIQEGKISAIEGAELLKAFNEDSGVKAVAPWDGRFLRVRVSGDKVKKVNVNIPLKLLKVFSSLAVMCMKLIPEEARREMEKKGIDLASIDIEELLLLIEQGLVSDEKLVDIDVDDPDEGKVRVEVYVE</sequence>
<gene>
    <name evidence="2" type="ORF">SAMN05660649_02064</name>
</gene>
<dbReference type="OrthoDB" id="9808584at2"/>
<reference evidence="3" key="1">
    <citation type="submission" date="2016-10" db="EMBL/GenBank/DDBJ databases">
        <authorList>
            <person name="Varghese N."/>
            <person name="Submissions S."/>
        </authorList>
    </citation>
    <scope>NUCLEOTIDE SEQUENCE [LARGE SCALE GENOMIC DNA]</scope>
    <source>
        <strain evidence="3">DSM 17038</strain>
    </source>
</reference>
<accession>A0A1I2T5N8</accession>
<proteinExistence type="predicted"/>
<dbReference type="EMBL" id="FOOX01000006">
    <property type="protein sequence ID" value="SFG57561.1"/>
    <property type="molecule type" value="Genomic_DNA"/>
</dbReference>
<evidence type="ECO:0000313" key="2">
    <source>
        <dbReference type="EMBL" id="SFG57561.1"/>
    </source>
</evidence>
<keyword evidence="3" id="KW-1185">Reference proteome</keyword>
<evidence type="ECO:0000313" key="3">
    <source>
        <dbReference type="Proteomes" id="UP000199337"/>
    </source>
</evidence>
<dbReference type="RefSeq" id="WP_092471290.1">
    <property type="nucleotide sequence ID" value="NZ_FOOX01000006.1"/>
</dbReference>
<dbReference type="Proteomes" id="UP000199337">
    <property type="component" value="Unassembled WGS sequence"/>
</dbReference>